<protein>
    <submittedName>
        <fullName evidence="1">Uncharacterized protein</fullName>
    </submittedName>
</protein>
<name>A0ACB9F840_CICIN</name>
<evidence type="ECO:0000313" key="2">
    <source>
        <dbReference type="Proteomes" id="UP001055811"/>
    </source>
</evidence>
<proteinExistence type="predicted"/>
<keyword evidence="2" id="KW-1185">Reference proteome</keyword>
<dbReference type="Proteomes" id="UP001055811">
    <property type="component" value="Linkage Group LG03"/>
</dbReference>
<gene>
    <name evidence="1" type="ORF">L2E82_17677</name>
</gene>
<reference evidence="2" key="1">
    <citation type="journal article" date="2022" name="Mol. Ecol. Resour.">
        <title>The genomes of chicory, endive, great burdock and yacon provide insights into Asteraceae palaeo-polyploidization history and plant inulin production.</title>
        <authorList>
            <person name="Fan W."/>
            <person name="Wang S."/>
            <person name="Wang H."/>
            <person name="Wang A."/>
            <person name="Jiang F."/>
            <person name="Liu H."/>
            <person name="Zhao H."/>
            <person name="Xu D."/>
            <person name="Zhang Y."/>
        </authorList>
    </citation>
    <scope>NUCLEOTIDE SEQUENCE [LARGE SCALE GENOMIC DNA]</scope>
    <source>
        <strain evidence="2">cv. Punajuju</strain>
    </source>
</reference>
<organism evidence="1 2">
    <name type="scientific">Cichorium intybus</name>
    <name type="common">Chicory</name>
    <dbReference type="NCBI Taxonomy" id="13427"/>
    <lineage>
        <taxon>Eukaryota</taxon>
        <taxon>Viridiplantae</taxon>
        <taxon>Streptophyta</taxon>
        <taxon>Embryophyta</taxon>
        <taxon>Tracheophyta</taxon>
        <taxon>Spermatophyta</taxon>
        <taxon>Magnoliopsida</taxon>
        <taxon>eudicotyledons</taxon>
        <taxon>Gunneridae</taxon>
        <taxon>Pentapetalae</taxon>
        <taxon>asterids</taxon>
        <taxon>campanulids</taxon>
        <taxon>Asterales</taxon>
        <taxon>Asteraceae</taxon>
        <taxon>Cichorioideae</taxon>
        <taxon>Cichorieae</taxon>
        <taxon>Cichoriinae</taxon>
        <taxon>Cichorium</taxon>
    </lineage>
</organism>
<evidence type="ECO:0000313" key="1">
    <source>
        <dbReference type="EMBL" id="KAI3767513.1"/>
    </source>
</evidence>
<sequence>MPFLWIHLYDQGLDKSNYKKNSILPTSILEPMPPIYIIQKTTVPGVTVVRVFPTFSPIPTTCYNQSSLSIIFKTQLSQISYHFIFFISRFLFTMSKLTHHCCHLNLKETRKTVEQMGKSARNIHK</sequence>
<comment type="caution">
    <text evidence="1">The sequence shown here is derived from an EMBL/GenBank/DDBJ whole genome shotgun (WGS) entry which is preliminary data.</text>
</comment>
<dbReference type="EMBL" id="CM042011">
    <property type="protein sequence ID" value="KAI3767513.1"/>
    <property type="molecule type" value="Genomic_DNA"/>
</dbReference>
<reference evidence="1 2" key="2">
    <citation type="journal article" date="2022" name="Mol. Ecol. Resour.">
        <title>The genomes of chicory, endive, great burdock and yacon provide insights into Asteraceae paleo-polyploidization history and plant inulin production.</title>
        <authorList>
            <person name="Fan W."/>
            <person name="Wang S."/>
            <person name="Wang H."/>
            <person name="Wang A."/>
            <person name="Jiang F."/>
            <person name="Liu H."/>
            <person name="Zhao H."/>
            <person name="Xu D."/>
            <person name="Zhang Y."/>
        </authorList>
    </citation>
    <scope>NUCLEOTIDE SEQUENCE [LARGE SCALE GENOMIC DNA]</scope>
    <source>
        <strain evidence="2">cv. Punajuju</strain>
        <tissue evidence="1">Leaves</tissue>
    </source>
</reference>
<accession>A0ACB9F840</accession>